<protein>
    <submittedName>
        <fullName evidence="1">Uncharacterized protein</fullName>
    </submittedName>
</protein>
<name>A0A3A8HAV0_9BACT</name>
<comment type="caution">
    <text evidence="1">The sequence shown here is derived from an EMBL/GenBank/DDBJ whole genome shotgun (WGS) entry which is preliminary data.</text>
</comment>
<reference evidence="1 2" key="1">
    <citation type="submission" date="2020-05" db="EMBL/GenBank/DDBJ databases">
        <authorList>
            <person name="Whitworth D."/>
        </authorList>
    </citation>
    <scope>NUCLEOTIDE SEQUENCE [LARGE SCALE GENOMIC DNA]</scope>
    <source>
        <strain evidence="1 2">AB043B</strain>
    </source>
</reference>
<accession>A0A3A8HAV0</accession>
<dbReference type="OrthoDB" id="2376384at2"/>
<proteinExistence type="predicted"/>
<gene>
    <name evidence="1" type="ORF">HMI49_24595</name>
</gene>
<sequence>MSNVSLQVEARTASLASNSVQALYEDPFWAARYGIQRARRFGDEDAVFHVRYLVQALDASRPAILEDYARWLRTLLVTRGMCSLHLDQHFEGLARALQAEGFGPDSLPFTYVQSARQALRYKEGPAHRLEEDLAVITSAAVRRLEAPLPPGSRPRLEQEVHLQLSYLSDALALDRADLWDAHLQWYAGFWPRRGLAPLNLLQCLDALNAALGTGHPEARTLLARTPVSWEETHS</sequence>
<evidence type="ECO:0000313" key="1">
    <source>
        <dbReference type="EMBL" id="NOK36390.1"/>
    </source>
</evidence>
<dbReference type="AlphaFoldDB" id="A0A3A8HAV0"/>
<dbReference type="Proteomes" id="UP000563426">
    <property type="component" value="Unassembled WGS sequence"/>
</dbReference>
<organism evidence="1 2">
    <name type="scientific">Corallococcus exercitus</name>
    <dbReference type="NCBI Taxonomy" id="2316736"/>
    <lineage>
        <taxon>Bacteria</taxon>
        <taxon>Pseudomonadati</taxon>
        <taxon>Myxococcota</taxon>
        <taxon>Myxococcia</taxon>
        <taxon>Myxococcales</taxon>
        <taxon>Cystobacterineae</taxon>
        <taxon>Myxococcaceae</taxon>
        <taxon>Corallococcus</taxon>
    </lineage>
</organism>
<keyword evidence="2" id="KW-1185">Reference proteome</keyword>
<evidence type="ECO:0000313" key="2">
    <source>
        <dbReference type="Proteomes" id="UP000563426"/>
    </source>
</evidence>
<dbReference type="RefSeq" id="WP_120529553.1">
    <property type="nucleotide sequence ID" value="NZ_JABFJV010000159.1"/>
</dbReference>
<dbReference type="EMBL" id="JABFJV010000159">
    <property type="protein sequence ID" value="NOK36390.1"/>
    <property type="molecule type" value="Genomic_DNA"/>
</dbReference>